<evidence type="ECO:0000313" key="7">
    <source>
        <dbReference type="EMBL" id="ROQ21506.1"/>
    </source>
</evidence>
<evidence type="ECO:0000259" key="6">
    <source>
        <dbReference type="Pfam" id="PF05726"/>
    </source>
</evidence>
<organism evidence="7 8">
    <name type="scientific">Marinimicrobium koreense</name>
    <dbReference type="NCBI Taxonomy" id="306545"/>
    <lineage>
        <taxon>Bacteria</taxon>
        <taxon>Pseudomonadati</taxon>
        <taxon>Pseudomonadota</taxon>
        <taxon>Gammaproteobacteria</taxon>
        <taxon>Cellvibrionales</taxon>
        <taxon>Cellvibrionaceae</taxon>
        <taxon>Marinimicrobium</taxon>
    </lineage>
</organism>
<dbReference type="InterPro" id="IPR008778">
    <property type="entry name" value="Pirin_C_dom"/>
</dbReference>
<dbReference type="InterPro" id="IPR014710">
    <property type="entry name" value="RmlC-like_jellyroll"/>
</dbReference>
<evidence type="ECO:0000313" key="8">
    <source>
        <dbReference type="Proteomes" id="UP000273643"/>
    </source>
</evidence>
<dbReference type="Pfam" id="PF02678">
    <property type="entry name" value="Pirin"/>
    <property type="match status" value="1"/>
</dbReference>
<dbReference type="InterPro" id="IPR011051">
    <property type="entry name" value="RmlC_Cupin_sf"/>
</dbReference>
<dbReference type="GO" id="GO:0046872">
    <property type="term" value="F:metal ion binding"/>
    <property type="evidence" value="ECO:0007669"/>
    <property type="project" value="UniProtKB-KW"/>
</dbReference>
<feature type="domain" description="Pirin N-terminal" evidence="5">
    <location>
        <begin position="40"/>
        <end position="140"/>
    </location>
</feature>
<protein>
    <recommendedName>
        <fullName evidence="9">Pirin family protein</fullName>
    </recommendedName>
</protein>
<dbReference type="PANTHER" id="PTHR13903:SF8">
    <property type="entry name" value="PIRIN"/>
    <property type="match status" value="1"/>
</dbReference>
<feature type="binding site" evidence="2">
    <location>
        <position position="80"/>
    </location>
    <ligand>
        <name>Fe cation</name>
        <dbReference type="ChEBI" id="CHEBI:24875"/>
    </ligand>
</feature>
<proteinExistence type="inferred from homology"/>
<feature type="compositionally biased region" description="Pro residues" evidence="4">
    <location>
        <begin position="304"/>
        <end position="313"/>
    </location>
</feature>
<comment type="cofactor">
    <cofactor evidence="2">
        <name>Fe cation</name>
        <dbReference type="ChEBI" id="CHEBI:24875"/>
    </cofactor>
    <text evidence="2">Binds 1 Fe cation per subunit.</text>
</comment>
<dbReference type="PANTHER" id="PTHR13903">
    <property type="entry name" value="PIRIN-RELATED"/>
    <property type="match status" value="1"/>
</dbReference>
<feature type="region of interest" description="Disordered" evidence="4">
    <location>
        <begin position="284"/>
        <end position="313"/>
    </location>
</feature>
<dbReference type="CDD" id="cd02247">
    <property type="entry name" value="cupin_pirin_C"/>
    <property type="match status" value="1"/>
</dbReference>
<keyword evidence="2" id="KW-0479">Metal-binding</keyword>
<reference evidence="7 8" key="1">
    <citation type="submission" date="2018-11" db="EMBL/GenBank/DDBJ databases">
        <title>Genomic Encyclopedia of Type Strains, Phase IV (KMG-IV): sequencing the most valuable type-strain genomes for metagenomic binning, comparative biology and taxonomic classification.</title>
        <authorList>
            <person name="Goeker M."/>
        </authorList>
    </citation>
    <scope>NUCLEOTIDE SEQUENCE [LARGE SCALE GENOMIC DNA]</scope>
    <source>
        <strain evidence="7 8">DSM 16974</strain>
    </source>
</reference>
<accession>A0A3N1P9Z3</accession>
<dbReference type="Gene3D" id="2.60.120.10">
    <property type="entry name" value="Jelly Rolls"/>
    <property type="match status" value="2"/>
</dbReference>
<evidence type="ECO:0000256" key="1">
    <source>
        <dbReference type="ARBA" id="ARBA00008416"/>
    </source>
</evidence>
<feature type="binding site" evidence="2">
    <location>
        <position position="124"/>
    </location>
    <ligand>
        <name>Fe cation</name>
        <dbReference type="ChEBI" id="CHEBI:24875"/>
    </ligand>
</feature>
<dbReference type="CDD" id="cd02909">
    <property type="entry name" value="cupin_pirin_N"/>
    <property type="match status" value="1"/>
</dbReference>
<feature type="domain" description="Pirin C-terminal" evidence="6">
    <location>
        <begin position="192"/>
        <end position="289"/>
    </location>
</feature>
<comment type="caution">
    <text evidence="7">The sequence shown here is derived from an EMBL/GenBank/DDBJ whole genome shotgun (WGS) entry which is preliminary data.</text>
</comment>
<evidence type="ECO:0000259" key="5">
    <source>
        <dbReference type="Pfam" id="PF02678"/>
    </source>
</evidence>
<dbReference type="RefSeq" id="WP_123638487.1">
    <property type="nucleotide sequence ID" value="NZ_RJUK01000001.1"/>
</dbReference>
<comment type="similarity">
    <text evidence="1 3">Belongs to the pirin family.</text>
</comment>
<name>A0A3N1P9Z3_9GAMM</name>
<gene>
    <name evidence="7" type="ORF">EDC38_2130</name>
</gene>
<feature type="binding site" evidence="2">
    <location>
        <position position="122"/>
    </location>
    <ligand>
        <name>Fe cation</name>
        <dbReference type="ChEBI" id="CHEBI:24875"/>
    </ligand>
</feature>
<dbReference type="EMBL" id="RJUK01000001">
    <property type="protein sequence ID" value="ROQ21506.1"/>
    <property type="molecule type" value="Genomic_DNA"/>
</dbReference>
<dbReference type="InterPro" id="IPR012093">
    <property type="entry name" value="Pirin"/>
</dbReference>
<dbReference type="InterPro" id="IPR003829">
    <property type="entry name" value="Pirin_N_dom"/>
</dbReference>
<keyword evidence="2" id="KW-0408">Iron</keyword>
<dbReference type="SUPFAM" id="SSF51182">
    <property type="entry name" value="RmlC-like cupins"/>
    <property type="match status" value="1"/>
</dbReference>
<evidence type="ECO:0000256" key="4">
    <source>
        <dbReference type="SAM" id="MobiDB-lite"/>
    </source>
</evidence>
<dbReference type="AlphaFoldDB" id="A0A3N1P9Z3"/>
<sequence>MTNTEWPKTPESNLECPKVDGRYQIQTVTPRVADVGGIPVNRILPRRQRRTIGAWCFLDHAGPSRFPEDAPGFRVGPHPHIGLQTFTWMIQGEVLHRDSLGSEQVIRPGQVNLMTAGHGIAHTEEATGPEPMMHAAQLWIALPKAHKDTVPRFDHYPELPRWQERDVEATLLVGEYAGRQAPTLSFSPLVAVEFLAEQAGDLTLSLRPDFEYGLVALEGDIQVEGEAFAANHLAYIGGGRDEVRVHLTAGTRLLMLGGEPLGEEILIWWNFVGHSREEITEAQDEWETGSERFGKVPGYEGDPLPAPPIPWRT</sequence>
<dbReference type="PIRSF" id="PIRSF006232">
    <property type="entry name" value="Pirin"/>
    <property type="match status" value="1"/>
</dbReference>
<evidence type="ECO:0008006" key="9">
    <source>
        <dbReference type="Google" id="ProtNLM"/>
    </source>
</evidence>
<dbReference type="Proteomes" id="UP000273643">
    <property type="component" value="Unassembled WGS sequence"/>
</dbReference>
<keyword evidence="8" id="KW-1185">Reference proteome</keyword>
<dbReference type="Pfam" id="PF05726">
    <property type="entry name" value="Pirin_C"/>
    <property type="match status" value="1"/>
</dbReference>
<evidence type="ECO:0000256" key="2">
    <source>
        <dbReference type="PIRSR" id="PIRSR006232-1"/>
    </source>
</evidence>
<dbReference type="OrthoDB" id="9780903at2"/>
<feature type="binding site" evidence="2">
    <location>
        <position position="78"/>
    </location>
    <ligand>
        <name>Fe cation</name>
        <dbReference type="ChEBI" id="CHEBI:24875"/>
    </ligand>
</feature>
<evidence type="ECO:0000256" key="3">
    <source>
        <dbReference type="RuleBase" id="RU003457"/>
    </source>
</evidence>